<dbReference type="InterPro" id="IPR018164">
    <property type="entry name" value="Ala-tRNA-synth_IIc_N"/>
</dbReference>
<evidence type="ECO:0000256" key="10">
    <source>
        <dbReference type="ARBA" id="ARBA00023146"/>
    </source>
</evidence>
<dbReference type="Pfam" id="PF01411">
    <property type="entry name" value="tRNA-synt_2c"/>
    <property type="match status" value="1"/>
</dbReference>
<evidence type="ECO:0000259" key="13">
    <source>
        <dbReference type="PROSITE" id="PS50860"/>
    </source>
</evidence>
<keyword evidence="6 11" id="KW-0862">Zinc</keyword>
<keyword evidence="7 11" id="KW-0067">ATP-binding</keyword>
<sequence length="891" mass="97592">MTSAEIREAFLRYFESQGHTRVASSSLVPANDPTLLFTNAGMNQFKDCFLGLEKRDYVRAVSSQKCVRAGGKHNDLDNVGYTARHHTFFEMLGNFSFGDYFKENALKFAWEFLTSEQWLGLPKDRLYVTVYHTDDEAFDIWNKEIGIDAERIIRIGDNKGGKYASDNFWAMGDTGPCGPCSEIFYDHGDHIWGGLPGSPEEDGDRFIEIWNNVFMQFNRTADGIMHPLPAPSVDTGMGLERISAVLQHVNSNYEIDLFQHLLKAAAEIIGLDTTAIEAEAKAQNKPVEYPASLKVIADHARSCSFLIADGVNPSNEGRGYVLRRIIRRAVRHGNKLGATGSFFYKMLQPLIEVMGEAYPELAAQQARIEAQLLKEEEQFAKTLEQGLKLLEGELAQLKGNVIAGETVFKLYDTYGFPTDLTADIARERDLTIDEAGFEVEMAAQRQRARDAGKFAVDYNSIVKVEGETQFDGYDATQGQGQIVAIYKDGVQVDEINEGDEALIVLNQTPFYAESGGQIGDTGIFKNDTGIFEVQDTKKSGGAFVHQGIVTMGSLKATQNVEATVKADIRAATARNHSATHILHAALRQILGEHVQQKGSLVASDILRFDFANDQPVSFEQLQQIERLVNAEVIANTAVSTELLDIESAKAKGAMMLFGEKYGEEVRVLSMGSVIEEKNFSIELCGGIHVKRTGDIGLFKITSEGGVAAGVRRIEAVTGIKALEVVQKAEADIQTINALLKAQKDQTVEKVESIVETASSLQKQIEQLNQKLASFQAADLLDQVKEIACRQTLITSVKGLDAKSLRNLHDSVKSKLEDAVIILAGVDGDKVSLIASVAKQYAATLKAGDIIKHLAQELGGKGGGKPDLAQGGAPLNEKFDQVIAALPAWLEQ</sequence>
<evidence type="ECO:0000256" key="2">
    <source>
        <dbReference type="ARBA" id="ARBA00022555"/>
    </source>
</evidence>
<dbReference type="InterPro" id="IPR018165">
    <property type="entry name" value="Ala-tRNA-synth_IIc_core"/>
</dbReference>
<evidence type="ECO:0000256" key="3">
    <source>
        <dbReference type="ARBA" id="ARBA00022598"/>
    </source>
</evidence>
<evidence type="ECO:0000313" key="14">
    <source>
        <dbReference type="EMBL" id="ENU27326.1"/>
    </source>
</evidence>
<dbReference type="HAMAP" id="MF_00036_B">
    <property type="entry name" value="Ala_tRNA_synth_B"/>
    <property type="match status" value="1"/>
</dbReference>
<reference evidence="15" key="1">
    <citation type="submission" date="2013-02" db="EMBL/GenBank/DDBJ databases">
        <title>The Genome Sequence of Acinetobacter sp. NIPH 236.</title>
        <authorList>
            <consortium name="The Broad Institute Genome Sequencing Platform"/>
            <consortium name="The Broad Institute Genome Sequencing Center for Infectious Disease"/>
            <person name="Cerqueira G."/>
            <person name="Feldgarden M."/>
            <person name="Courvalin P."/>
            <person name="Perichon B."/>
            <person name="Grillot-Courvalin C."/>
            <person name="Clermont D."/>
            <person name="Rocha E."/>
            <person name="Yoon E.-J."/>
            <person name="Nemec A."/>
            <person name="Walker B."/>
            <person name="Young S.K."/>
            <person name="Zeng Q."/>
            <person name="Gargeya S."/>
            <person name="Fitzgerald M."/>
            <person name="Haas B."/>
            <person name="Abouelleil A."/>
            <person name="Alvarado L."/>
            <person name="Arachchi H.M."/>
            <person name="Berlin A.M."/>
            <person name="Chapman S.B."/>
            <person name="Dewar J."/>
            <person name="Goldberg J."/>
            <person name="Griggs A."/>
            <person name="Gujja S."/>
            <person name="Hansen M."/>
            <person name="Howarth C."/>
            <person name="Imamovic A."/>
            <person name="Larimer J."/>
            <person name="McCowan C."/>
            <person name="Murphy C."/>
            <person name="Neiman D."/>
            <person name="Pearson M."/>
            <person name="Priest M."/>
            <person name="Roberts A."/>
            <person name="Saif S."/>
            <person name="Shea T."/>
            <person name="Sisk P."/>
            <person name="Sykes S."/>
            <person name="Wortman J."/>
            <person name="Nusbaum C."/>
            <person name="Birren B."/>
        </authorList>
    </citation>
    <scope>NUCLEOTIDE SEQUENCE [LARGE SCALE GENOMIC DNA]</scope>
    <source>
        <strain evidence="15">NIPH 236</strain>
    </source>
</reference>
<dbReference type="Proteomes" id="UP000013190">
    <property type="component" value="Unassembled WGS sequence"/>
</dbReference>
<comment type="function">
    <text evidence="11">Catalyzes the attachment of alanine to tRNA(Ala) in a two-step reaction: alanine is first activated by ATP to form Ala-AMP and then transferred to the acceptor end of tRNA(Ala). Also edits incorrectly charged Ser-tRNA(Ala) and Gly-tRNA(Ala) via its editing domain.</text>
</comment>
<evidence type="ECO:0000256" key="9">
    <source>
        <dbReference type="ARBA" id="ARBA00022917"/>
    </source>
</evidence>
<dbReference type="EMBL" id="APOJ01000022">
    <property type="protein sequence ID" value="ENU27326.1"/>
    <property type="molecule type" value="Genomic_DNA"/>
</dbReference>
<dbReference type="Gene3D" id="6.10.250.550">
    <property type="match status" value="1"/>
</dbReference>
<comment type="caution">
    <text evidence="14">The sequence shown here is derived from an EMBL/GenBank/DDBJ whole genome shotgun (WGS) entry which is preliminary data.</text>
</comment>
<accession>A0ABN0JQ51</accession>
<dbReference type="PANTHER" id="PTHR11777:SF9">
    <property type="entry name" value="ALANINE--TRNA LIGASE, CYTOPLASMIC"/>
    <property type="match status" value="1"/>
</dbReference>
<proteinExistence type="inferred from homology"/>
<evidence type="ECO:0000256" key="6">
    <source>
        <dbReference type="ARBA" id="ARBA00022833"/>
    </source>
</evidence>
<dbReference type="InterPro" id="IPR045864">
    <property type="entry name" value="aa-tRNA-synth_II/BPL/LPL"/>
</dbReference>
<dbReference type="EC" id="6.1.1.7" evidence="11"/>
<comment type="subcellular location">
    <subcellularLocation>
        <location evidence="11">Cytoplasm</location>
    </subcellularLocation>
</comment>
<keyword evidence="4 11" id="KW-0479">Metal-binding</keyword>
<protein>
    <recommendedName>
        <fullName evidence="11">Alanine--tRNA ligase</fullName>
        <ecNumber evidence="11">6.1.1.7</ecNumber>
    </recommendedName>
    <alternativeName>
        <fullName evidence="11">Alanyl-tRNA synthetase</fullName>
        <shortName evidence="11">AlaRS</shortName>
    </alternativeName>
</protein>
<dbReference type="InterPro" id="IPR018163">
    <property type="entry name" value="Thr/Ala-tRNA-synth_IIc_edit"/>
</dbReference>
<evidence type="ECO:0000256" key="4">
    <source>
        <dbReference type="ARBA" id="ARBA00022723"/>
    </source>
</evidence>
<gene>
    <name evidence="11" type="primary">alaS</name>
    <name evidence="14" type="ORF">F992_01440</name>
</gene>
<dbReference type="Gene3D" id="3.30.54.20">
    <property type="match status" value="1"/>
</dbReference>
<dbReference type="PANTHER" id="PTHR11777">
    <property type="entry name" value="ALANYL-TRNA SYNTHETASE"/>
    <property type="match status" value="1"/>
</dbReference>
<organism evidence="14 15">
    <name type="scientific">Acinetobacter modestus</name>
    <dbReference type="NCBI Taxonomy" id="1776740"/>
    <lineage>
        <taxon>Bacteria</taxon>
        <taxon>Pseudomonadati</taxon>
        <taxon>Pseudomonadota</taxon>
        <taxon>Gammaproteobacteria</taxon>
        <taxon>Moraxellales</taxon>
        <taxon>Moraxellaceae</taxon>
        <taxon>Acinetobacter</taxon>
    </lineage>
</organism>
<dbReference type="NCBIfam" id="TIGR00344">
    <property type="entry name" value="alaS"/>
    <property type="match status" value="1"/>
</dbReference>
<feature type="binding site" evidence="11">
    <location>
        <position position="580"/>
    </location>
    <ligand>
        <name>Zn(2+)</name>
        <dbReference type="ChEBI" id="CHEBI:29105"/>
    </ligand>
</feature>
<reference evidence="14 15" key="2">
    <citation type="journal article" date="2016" name="Int. J. Syst. Evol. Microbiol.">
        <title>Taxonomy of haemolytic and/or proteolytic strains of the genus Acinetobacter with the proposal of Acinetobacter courvalinii sp. nov. (genomic species 14 sensu Bouvet &amp; Jeanjean), Acinetobacter dispersus sp. nov. (genomic species 17), Acinetobacter modestus sp. nov., Acinetobacter proteolyticus sp. nov. and Acinetobacter vivianii sp. nov.</title>
        <authorList>
            <person name="Nemec A."/>
            <person name="Radolfova-Krizova L."/>
            <person name="Maixnerova M."/>
            <person name="Vrestiakova E."/>
            <person name="Jezek P."/>
            <person name="Sedo O."/>
        </authorList>
    </citation>
    <scope>NUCLEOTIDE SEQUENCE [LARGE SCALE GENOMIC DNA]</scope>
    <source>
        <strain evidence="14 15">NIPH 236</strain>
    </source>
</reference>
<keyword evidence="3 11" id="KW-0436">Ligase</keyword>
<dbReference type="CDD" id="cd00673">
    <property type="entry name" value="AlaRS_core"/>
    <property type="match status" value="1"/>
</dbReference>
<keyword evidence="11" id="KW-0963">Cytoplasm</keyword>
<dbReference type="InterPro" id="IPR050058">
    <property type="entry name" value="Ala-tRNA_ligase"/>
</dbReference>
<dbReference type="Gene3D" id="3.30.930.10">
    <property type="entry name" value="Bira Bifunctional Protein, Domain 2"/>
    <property type="match status" value="1"/>
</dbReference>
<dbReference type="SUPFAM" id="SSF50447">
    <property type="entry name" value="Translation proteins"/>
    <property type="match status" value="1"/>
</dbReference>
<dbReference type="Gene3D" id="3.10.310.40">
    <property type="match status" value="1"/>
</dbReference>
<comment type="cofactor">
    <cofactor evidence="11">
        <name>Zn(2+)</name>
        <dbReference type="ChEBI" id="CHEBI:29105"/>
    </cofactor>
    <text evidence="11">Binds 1 zinc ion per subunit.</text>
</comment>
<keyword evidence="10 11" id="KW-0030">Aminoacyl-tRNA synthetase</keyword>
<dbReference type="Gene3D" id="3.30.980.10">
    <property type="entry name" value="Threonyl-trna Synthetase, Chain A, domain 2"/>
    <property type="match status" value="1"/>
</dbReference>
<keyword evidence="12" id="KW-0175">Coiled coil</keyword>
<feature type="domain" description="Alanyl-transfer RNA synthetases family profile" evidence="13">
    <location>
        <begin position="1"/>
        <end position="727"/>
    </location>
</feature>
<evidence type="ECO:0000256" key="12">
    <source>
        <dbReference type="SAM" id="Coils"/>
    </source>
</evidence>
<feature type="binding site" evidence="11">
    <location>
        <position position="688"/>
    </location>
    <ligand>
        <name>Zn(2+)</name>
        <dbReference type="ChEBI" id="CHEBI:29105"/>
    </ligand>
</feature>
<evidence type="ECO:0000256" key="11">
    <source>
        <dbReference type="HAMAP-Rule" id="MF_00036"/>
    </source>
</evidence>
<dbReference type="SUPFAM" id="SSF55186">
    <property type="entry name" value="ThrRS/AlaRS common domain"/>
    <property type="match status" value="1"/>
</dbReference>
<dbReference type="InterPro" id="IPR003156">
    <property type="entry name" value="DHHA1_dom"/>
</dbReference>
<keyword evidence="15" id="KW-1185">Reference proteome</keyword>
<evidence type="ECO:0000256" key="1">
    <source>
        <dbReference type="ARBA" id="ARBA00008226"/>
    </source>
</evidence>
<dbReference type="InterPro" id="IPR009000">
    <property type="entry name" value="Transl_B-barrel_sf"/>
</dbReference>
<feature type="coiled-coil region" evidence="12">
    <location>
        <begin position="725"/>
        <end position="777"/>
    </location>
</feature>
<dbReference type="Pfam" id="PF02272">
    <property type="entry name" value="DHHA1"/>
    <property type="match status" value="1"/>
</dbReference>
<evidence type="ECO:0000256" key="7">
    <source>
        <dbReference type="ARBA" id="ARBA00022840"/>
    </source>
</evidence>
<dbReference type="SMART" id="SM00863">
    <property type="entry name" value="tRNA_SAD"/>
    <property type="match status" value="1"/>
</dbReference>
<dbReference type="Gene3D" id="2.40.30.130">
    <property type="match status" value="1"/>
</dbReference>
<dbReference type="InterPro" id="IPR012947">
    <property type="entry name" value="tRNA_SAD"/>
</dbReference>
<evidence type="ECO:0000313" key="15">
    <source>
        <dbReference type="Proteomes" id="UP000013190"/>
    </source>
</evidence>
<dbReference type="InterPro" id="IPR002318">
    <property type="entry name" value="Ala-tRNA-lgiase_IIc"/>
</dbReference>
<keyword evidence="2 11" id="KW-0820">tRNA-binding</keyword>
<feature type="binding site" evidence="11">
    <location>
        <position position="684"/>
    </location>
    <ligand>
        <name>Zn(2+)</name>
        <dbReference type="ChEBI" id="CHEBI:29105"/>
    </ligand>
</feature>
<comment type="similarity">
    <text evidence="1 11">Belongs to the class-II aminoacyl-tRNA synthetase family.</text>
</comment>
<keyword evidence="9 11" id="KW-0648">Protein biosynthesis</keyword>
<name>A0ABN0JQ51_9GAMM</name>
<feature type="binding site" evidence="11">
    <location>
        <position position="576"/>
    </location>
    <ligand>
        <name>Zn(2+)</name>
        <dbReference type="ChEBI" id="CHEBI:29105"/>
    </ligand>
</feature>
<evidence type="ECO:0000256" key="5">
    <source>
        <dbReference type="ARBA" id="ARBA00022741"/>
    </source>
</evidence>
<dbReference type="InterPro" id="IPR023033">
    <property type="entry name" value="Ala_tRNA_ligase_euk/bac"/>
</dbReference>
<comment type="domain">
    <text evidence="11">Consists of three domains; the N-terminal catalytic domain, the editing domain and the C-terminal C-Ala domain. The editing domain removes incorrectly charged amino acids, while the C-Ala domain, along with tRNA(Ala), serves as a bridge to cooperatively bring together the editing and aminoacylation centers thus stimulating deacylation of misacylated tRNAs.</text>
</comment>
<dbReference type="PROSITE" id="PS50860">
    <property type="entry name" value="AA_TRNA_LIGASE_II_ALA"/>
    <property type="match status" value="1"/>
</dbReference>
<keyword evidence="5 11" id="KW-0547">Nucleotide-binding</keyword>
<dbReference type="InterPro" id="IPR018162">
    <property type="entry name" value="Ala-tRNA-ligase_IIc_anticod-bd"/>
</dbReference>
<comment type="catalytic activity">
    <reaction evidence="11">
        <text>tRNA(Ala) + L-alanine + ATP = L-alanyl-tRNA(Ala) + AMP + diphosphate</text>
        <dbReference type="Rhea" id="RHEA:12540"/>
        <dbReference type="Rhea" id="RHEA-COMP:9657"/>
        <dbReference type="Rhea" id="RHEA-COMP:9923"/>
        <dbReference type="ChEBI" id="CHEBI:30616"/>
        <dbReference type="ChEBI" id="CHEBI:33019"/>
        <dbReference type="ChEBI" id="CHEBI:57972"/>
        <dbReference type="ChEBI" id="CHEBI:78442"/>
        <dbReference type="ChEBI" id="CHEBI:78497"/>
        <dbReference type="ChEBI" id="CHEBI:456215"/>
        <dbReference type="EC" id="6.1.1.7"/>
    </reaction>
</comment>
<dbReference type="SUPFAM" id="SSF101353">
    <property type="entry name" value="Putative anticodon-binding domain of alanyl-tRNA synthetase (AlaRS)"/>
    <property type="match status" value="1"/>
</dbReference>
<feature type="coiled-coil region" evidence="12">
    <location>
        <begin position="373"/>
        <end position="400"/>
    </location>
</feature>
<dbReference type="PRINTS" id="PR00980">
    <property type="entry name" value="TRNASYNTHALA"/>
</dbReference>
<dbReference type="Pfam" id="PF07973">
    <property type="entry name" value="tRNA_SAD"/>
    <property type="match status" value="1"/>
</dbReference>
<keyword evidence="8 11" id="KW-0694">RNA-binding</keyword>
<dbReference type="SUPFAM" id="SSF55681">
    <property type="entry name" value="Class II aaRS and biotin synthetases"/>
    <property type="match status" value="1"/>
</dbReference>
<evidence type="ECO:0000256" key="8">
    <source>
        <dbReference type="ARBA" id="ARBA00022884"/>
    </source>
</evidence>